<sequence length="229" mass="26594">MKKFSEMLKALFIKEWIKIRWILIGFFVVSLFSAAKLMMDIHHQIELMGAANLWDILLFNNFNPYRWMEYVPLFTGIAIALAQFIPEVQQKRIKLMFHLPVNENRMLMQLTLMGDLFLFVIFLSELLIALTGITFVLPKKLVTDAFITFAPWFLGGITAYHLTVMVIFESTAFRRLFLILIASAFITLFYQTATTGAYRPALPLLGILTLLAFFTHLYTAYRFRKGINQ</sequence>
<name>A0ABQ0ZHH7_9BACT</name>
<feature type="transmembrane region" description="Helical" evidence="1">
    <location>
        <begin position="116"/>
        <end position="137"/>
    </location>
</feature>
<protein>
    <recommendedName>
        <fullName evidence="4">ABC-2 family transporter</fullName>
    </recommendedName>
</protein>
<feature type="transmembrane region" description="Helical" evidence="1">
    <location>
        <begin position="175"/>
        <end position="194"/>
    </location>
</feature>
<evidence type="ECO:0000256" key="1">
    <source>
        <dbReference type="SAM" id="Phobius"/>
    </source>
</evidence>
<proteinExistence type="predicted"/>
<feature type="transmembrane region" description="Helical" evidence="1">
    <location>
        <begin position="200"/>
        <end position="221"/>
    </location>
</feature>
<reference evidence="2 3" key="1">
    <citation type="submission" date="2019-10" db="EMBL/GenBank/DDBJ databases">
        <title>Prolixibacter strains distinguished by the presence of nitrate reductase genes were adept at nitrate-dependent anaerobic corrosion of metallic iron and carbon steel.</title>
        <authorList>
            <person name="Iino T."/>
            <person name="Shono N."/>
            <person name="Ito K."/>
            <person name="Nakamura R."/>
            <person name="Sueoka K."/>
            <person name="Harayama S."/>
            <person name="Ohkuma M."/>
        </authorList>
    </citation>
    <scope>NUCLEOTIDE SEQUENCE [LARGE SCALE GENOMIC DNA]</scope>
    <source>
        <strain evidence="2 3">MIC1-1</strain>
    </source>
</reference>
<dbReference type="EMBL" id="BLAU01000001">
    <property type="protein sequence ID" value="GET20793.1"/>
    <property type="molecule type" value="Genomic_DNA"/>
</dbReference>
<feature type="transmembrane region" description="Helical" evidence="1">
    <location>
        <begin position="67"/>
        <end position="86"/>
    </location>
</feature>
<evidence type="ECO:0000313" key="3">
    <source>
        <dbReference type="Proteomes" id="UP000396862"/>
    </source>
</evidence>
<accession>A0ABQ0ZHH7</accession>
<gene>
    <name evidence="2" type="ORF">JCM18694_10390</name>
</gene>
<organism evidence="2 3">
    <name type="scientific">Prolixibacter denitrificans</name>
    <dbReference type="NCBI Taxonomy" id="1541063"/>
    <lineage>
        <taxon>Bacteria</taxon>
        <taxon>Pseudomonadati</taxon>
        <taxon>Bacteroidota</taxon>
        <taxon>Bacteroidia</taxon>
        <taxon>Marinilabiliales</taxon>
        <taxon>Prolixibacteraceae</taxon>
        <taxon>Prolixibacter</taxon>
    </lineage>
</organism>
<comment type="caution">
    <text evidence="2">The sequence shown here is derived from an EMBL/GenBank/DDBJ whole genome shotgun (WGS) entry which is preliminary data.</text>
</comment>
<keyword evidence="1" id="KW-1133">Transmembrane helix</keyword>
<keyword evidence="1" id="KW-0472">Membrane</keyword>
<feature type="transmembrane region" description="Helical" evidence="1">
    <location>
        <begin position="21"/>
        <end position="39"/>
    </location>
</feature>
<keyword evidence="1" id="KW-0812">Transmembrane</keyword>
<dbReference type="Proteomes" id="UP000396862">
    <property type="component" value="Unassembled WGS sequence"/>
</dbReference>
<evidence type="ECO:0008006" key="4">
    <source>
        <dbReference type="Google" id="ProtNLM"/>
    </source>
</evidence>
<feature type="transmembrane region" description="Helical" evidence="1">
    <location>
        <begin position="149"/>
        <end position="168"/>
    </location>
</feature>
<keyword evidence="3" id="KW-1185">Reference proteome</keyword>
<evidence type="ECO:0000313" key="2">
    <source>
        <dbReference type="EMBL" id="GET20793.1"/>
    </source>
</evidence>